<feature type="region of interest" description="Disordered" evidence="5">
    <location>
        <begin position="1"/>
        <end position="36"/>
    </location>
</feature>
<feature type="compositionally biased region" description="Polar residues" evidence="5">
    <location>
        <begin position="116"/>
        <end position="138"/>
    </location>
</feature>
<feature type="region of interest" description="Disordered" evidence="5">
    <location>
        <begin position="487"/>
        <end position="535"/>
    </location>
</feature>
<feature type="compositionally biased region" description="Basic and acidic residues" evidence="5">
    <location>
        <begin position="1"/>
        <end position="22"/>
    </location>
</feature>
<dbReference type="SMART" id="SM00064">
    <property type="entry name" value="FYVE"/>
    <property type="match status" value="1"/>
</dbReference>
<keyword evidence="7" id="KW-1185">Reference proteome</keyword>
<dbReference type="InterPro" id="IPR017455">
    <property type="entry name" value="Znf_FYVE-rel"/>
</dbReference>
<dbReference type="InterPro" id="IPR011011">
    <property type="entry name" value="Znf_FYVE_PHD"/>
</dbReference>
<dbReference type="Proteomes" id="UP000887569">
    <property type="component" value="Unplaced"/>
</dbReference>
<evidence type="ECO:0000259" key="6">
    <source>
        <dbReference type="PROSITE" id="PS50178"/>
    </source>
</evidence>
<dbReference type="Pfam" id="PF11979">
    <property type="entry name" value="SARA_C"/>
    <property type="match status" value="1"/>
</dbReference>
<evidence type="ECO:0000313" key="7">
    <source>
        <dbReference type="Proteomes" id="UP000887569"/>
    </source>
</evidence>
<keyword evidence="1" id="KW-0479">Metal-binding</keyword>
<evidence type="ECO:0000256" key="1">
    <source>
        <dbReference type="ARBA" id="ARBA00022723"/>
    </source>
</evidence>
<proteinExistence type="predicted"/>
<feature type="compositionally biased region" description="Basic and acidic residues" evidence="5">
    <location>
        <begin position="58"/>
        <end position="77"/>
    </location>
</feature>
<sequence>MDMIPDMDKLLDELEASEETKQSDPNPRLINANTIENNRKSEREVVIPFESQISTGIIEKRNAQEEANNDSKEEFSRLRTSSSNTEGFRVNEDDRDALEMATTRKNHSKAADDEMNQPTISSSTLLGSELAMNTANSDESIDDSDGTLLSTKKRSDTDASNRIVDSIERVETPTMASDEDFTKHLCDLPESDQTRSAVKERLADKFMEISLRRLNDEQSDFARNCESTANELDQMAREFEEMDQYLARCAIESGESKVNLSIDEKDLESLNIEPAALCSRSDEINPTMEGDPNDENLEPSESRMGNVDVSTASDRFEDRRVKDDDDSKAEVSSIDTKISKEGDETTIGDQLTETKISKEGNETTIGVKLTPESVKEVIQAAQMAYSEDIGVVTGDASMNGKETKSTMGANVAWQREIAGFKKGNAEQAVAVGGIAKDVDSSLIDREQDLPTHREEENVREVDVDAIGITNRGESHLTAITSLGSIGEKEINEKAEDCENTEQGTERGEEEKDEEGEEANEEAGMDEGTEGSRDEDVTVVSPVEEAQGISVVASTHDISSETDFRRLTESELQLGKVKPVWIADADTTSCMLCCAKFTLILRRHHCRSCGRVLCAQCSAHKAVLPYMKDASKKFKVCEPCFQTLKRIDDYEKGIGSQENSTNPCMNEAGASSSTAPVDVPRMKSVLKVKSSDGNEEAGESAERSSTLGEVSRRSVTFRDGVNPGEGDVDRGANSVSNIPEPSSLIPKPKKKRASVIRRVKELRMEEENICLLPKEADDPIYTRNVDGSIEKVNVEEADRLLTNGQVIAVAISRNLWCDIKICKLDCCGLGRVMCICSCGMLAVGLDEILIVHDLDEDEHCSIPIDIIRRIREIYEFSLKPQNESFDEKMGIRAAHLRVPTLHSTLHKNELSEFAARDILLFRPSLQCFDNLILPSSPFLVACFIHQCEKLWALAIPNRLLYRIGLQASYYPTPIVNRRMRDPVYSSFSDTTVLKVFTDFRNWSYRMLRVYGSTLDLQDDESRLVIPSWAKSDLRNLVESNRNMIAFALDFNADADSHLVCEQDAAGTYRTHVFTTGVTARKVTGASFIIVDGALKSGDVPLSVSVVEDGIAIRLRADAMIAFAEALIAGEDYRLESNTMKFSLEWRNIASRGSIGELVSPIDQSSLVGNYEYGLTESRILSSIYTIPSVNEWALRLVAVYNMAKGKFASLIQSKVFAVSEQIAAQIAYTLVPFVDSLINNGIREICIRIRVSSDDAGYIAAKWPNMEQEYLTWKDLLDNQLVPGLFNICSYIPLGFDTELSMALVSTRTLP</sequence>
<dbReference type="GO" id="GO:0008270">
    <property type="term" value="F:zinc ion binding"/>
    <property type="evidence" value="ECO:0007669"/>
    <property type="project" value="UniProtKB-KW"/>
</dbReference>
<name>A0A915B5E3_PARUN</name>
<dbReference type="Gene3D" id="3.30.500.40">
    <property type="match status" value="1"/>
</dbReference>
<dbReference type="GO" id="GO:0016197">
    <property type="term" value="P:endosomal transport"/>
    <property type="evidence" value="ECO:0007669"/>
    <property type="project" value="TreeGrafter"/>
</dbReference>
<reference evidence="8" key="1">
    <citation type="submission" date="2022-11" db="UniProtKB">
        <authorList>
            <consortium name="WormBaseParasite"/>
        </authorList>
    </citation>
    <scope>IDENTIFICATION</scope>
</reference>
<evidence type="ECO:0000256" key="3">
    <source>
        <dbReference type="ARBA" id="ARBA00022833"/>
    </source>
</evidence>
<dbReference type="Gene3D" id="3.30.40.10">
    <property type="entry name" value="Zinc/RING finger domain, C3HC4 (zinc finger)"/>
    <property type="match status" value="1"/>
</dbReference>
<dbReference type="InterPro" id="IPR000306">
    <property type="entry name" value="Znf_FYVE"/>
</dbReference>
<feature type="compositionally biased region" description="Basic and acidic residues" evidence="5">
    <location>
        <begin position="487"/>
        <end position="496"/>
    </location>
</feature>
<protein>
    <submittedName>
        <fullName evidence="8">FYVE-type domain-containing protein</fullName>
    </submittedName>
</protein>
<dbReference type="WBParaSite" id="PgR027_g062_t05">
    <property type="protein sequence ID" value="PgR027_g062_t05"/>
    <property type="gene ID" value="PgR027_g062"/>
</dbReference>
<feature type="region of interest" description="Disordered" evidence="5">
    <location>
        <begin position="58"/>
        <end position="160"/>
    </location>
</feature>
<dbReference type="Pfam" id="PF01363">
    <property type="entry name" value="FYVE"/>
    <property type="match status" value="1"/>
</dbReference>
<feature type="compositionally biased region" description="Acidic residues" evidence="5">
    <location>
        <begin position="510"/>
        <end position="528"/>
    </location>
</feature>
<dbReference type="PANTHER" id="PTHR46319:SF3">
    <property type="entry name" value="ZINC FINGER FYVE DOMAIN-CONTAINING PROTEIN"/>
    <property type="match status" value="1"/>
</dbReference>
<feature type="compositionally biased region" description="Polar residues" evidence="5">
    <location>
        <begin position="655"/>
        <end position="674"/>
    </location>
</feature>
<dbReference type="PROSITE" id="PS50178">
    <property type="entry name" value="ZF_FYVE"/>
    <property type="match status" value="1"/>
</dbReference>
<feature type="domain" description="FYVE-type" evidence="6">
    <location>
        <begin position="583"/>
        <end position="644"/>
    </location>
</feature>
<evidence type="ECO:0000256" key="2">
    <source>
        <dbReference type="ARBA" id="ARBA00022771"/>
    </source>
</evidence>
<dbReference type="Gene3D" id="3.30.1360.220">
    <property type="entry name" value="Domain of unknown function (DUF3480), N-terminal subdomain"/>
    <property type="match status" value="1"/>
</dbReference>
<feature type="region of interest" description="Disordered" evidence="5">
    <location>
        <begin position="655"/>
        <end position="748"/>
    </location>
</feature>
<dbReference type="GO" id="GO:0031901">
    <property type="term" value="C:early endosome membrane"/>
    <property type="evidence" value="ECO:0007669"/>
    <property type="project" value="TreeGrafter"/>
</dbReference>
<evidence type="ECO:0000256" key="5">
    <source>
        <dbReference type="SAM" id="MobiDB-lite"/>
    </source>
</evidence>
<evidence type="ECO:0000256" key="4">
    <source>
        <dbReference type="PROSITE-ProRule" id="PRU00091"/>
    </source>
</evidence>
<keyword evidence="3" id="KW-0862">Zinc</keyword>
<evidence type="ECO:0000313" key="8">
    <source>
        <dbReference type="WBParaSite" id="PgR027_g062_t05"/>
    </source>
</evidence>
<feature type="compositionally biased region" description="Basic and acidic residues" evidence="5">
    <location>
        <begin position="314"/>
        <end position="329"/>
    </location>
</feature>
<organism evidence="7 8">
    <name type="scientific">Parascaris univalens</name>
    <name type="common">Nematode worm</name>
    <dbReference type="NCBI Taxonomy" id="6257"/>
    <lineage>
        <taxon>Eukaryota</taxon>
        <taxon>Metazoa</taxon>
        <taxon>Ecdysozoa</taxon>
        <taxon>Nematoda</taxon>
        <taxon>Chromadorea</taxon>
        <taxon>Rhabditida</taxon>
        <taxon>Spirurina</taxon>
        <taxon>Ascaridomorpha</taxon>
        <taxon>Ascaridoidea</taxon>
        <taxon>Ascarididae</taxon>
        <taxon>Parascaris</taxon>
    </lineage>
</organism>
<feature type="region of interest" description="Disordered" evidence="5">
    <location>
        <begin position="282"/>
        <end position="333"/>
    </location>
</feature>
<keyword evidence="2 4" id="KW-0863">Zinc-finger</keyword>
<dbReference type="PANTHER" id="PTHR46319">
    <property type="entry name" value="ZINC FINGER FYVE DOMAIN-CONTAINING PROTEIN"/>
    <property type="match status" value="1"/>
</dbReference>
<dbReference type="InterPro" id="IPR022557">
    <property type="entry name" value="SARA-like_C"/>
</dbReference>
<accession>A0A915B5E3</accession>
<dbReference type="CDD" id="cd15729">
    <property type="entry name" value="FYVE_endofin"/>
    <property type="match status" value="1"/>
</dbReference>
<dbReference type="InterPro" id="IPR013083">
    <property type="entry name" value="Znf_RING/FYVE/PHD"/>
</dbReference>
<dbReference type="SMART" id="SM01421">
    <property type="entry name" value="DUF3480"/>
    <property type="match status" value="1"/>
</dbReference>
<dbReference type="SUPFAM" id="SSF57903">
    <property type="entry name" value="FYVE/PHD zinc finger"/>
    <property type="match status" value="1"/>
</dbReference>